<reference evidence="13 14" key="1">
    <citation type="journal article" date="2018" name="Plant J.">
        <title>Genome sequences of Chlorella sorokiniana UTEX 1602 and Micractinium conductrix SAG 241.80: implications to maltose excretion by a green alga.</title>
        <authorList>
            <person name="Arriola M.B."/>
            <person name="Velmurugan N."/>
            <person name="Zhang Y."/>
            <person name="Plunkett M.H."/>
            <person name="Hondzo H."/>
            <person name="Barney B.M."/>
        </authorList>
    </citation>
    <scope>NUCLEOTIDE SEQUENCE [LARGE SCALE GENOMIC DNA]</scope>
    <source>
        <strain evidence="14">UTEX 1602</strain>
    </source>
</reference>
<dbReference type="InterPro" id="IPR012164">
    <property type="entry name" value="Rpa12/Rpb9/Rpc10/TFS"/>
</dbReference>
<keyword evidence="3 9" id="KW-0479">Metal-binding</keyword>
<evidence type="ECO:0000256" key="10">
    <source>
        <dbReference type="PIRSR" id="PIRSR005586-2"/>
    </source>
</evidence>
<evidence type="ECO:0000256" key="2">
    <source>
        <dbReference type="ARBA" id="ARBA00022478"/>
    </source>
</evidence>
<evidence type="ECO:0000256" key="7">
    <source>
        <dbReference type="ARBA" id="ARBA00023242"/>
    </source>
</evidence>
<feature type="binding site" evidence="9">
    <location>
        <position position="103"/>
    </location>
    <ligand>
        <name>Zn(2+)</name>
        <dbReference type="ChEBI" id="CHEBI:29105"/>
        <label>2</label>
    </ligand>
</feature>
<evidence type="ECO:0000256" key="8">
    <source>
        <dbReference type="PIRNR" id="PIRNR005586"/>
    </source>
</evidence>
<feature type="binding site" evidence="9">
    <location>
        <position position="100"/>
    </location>
    <ligand>
        <name>Zn(2+)</name>
        <dbReference type="ChEBI" id="CHEBI:29105"/>
        <label>2</label>
    </ligand>
</feature>
<evidence type="ECO:0000256" key="9">
    <source>
        <dbReference type="PIRSR" id="PIRSR005586-1"/>
    </source>
</evidence>
<dbReference type="OrthoDB" id="282152at2759"/>
<evidence type="ECO:0000313" key="14">
    <source>
        <dbReference type="Proteomes" id="UP000239899"/>
    </source>
</evidence>
<dbReference type="InterPro" id="IPR001529">
    <property type="entry name" value="Zn_ribbon_RPB9"/>
</dbReference>
<dbReference type="Gene3D" id="2.20.25.10">
    <property type="match status" value="1"/>
</dbReference>
<dbReference type="PROSITE" id="PS51133">
    <property type="entry name" value="ZF_TFIIS_2"/>
    <property type="match status" value="1"/>
</dbReference>
<dbReference type="EMBL" id="LHPG02000019">
    <property type="protein sequence ID" value="PRW32558.1"/>
    <property type="molecule type" value="Genomic_DNA"/>
</dbReference>
<comment type="similarity">
    <text evidence="8 11">Belongs to the archaeal rpoM/eukaryotic RPA12/RPB9/RPC11 RNA polymerase family.</text>
</comment>
<evidence type="ECO:0000313" key="13">
    <source>
        <dbReference type="EMBL" id="PRW32558.1"/>
    </source>
</evidence>
<comment type="subcellular location">
    <subcellularLocation>
        <location evidence="1 8">Nucleus</location>
    </subcellularLocation>
</comment>
<evidence type="ECO:0000256" key="6">
    <source>
        <dbReference type="ARBA" id="ARBA00023163"/>
    </source>
</evidence>
<evidence type="ECO:0000256" key="1">
    <source>
        <dbReference type="ARBA" id="ARBA00004123"/>
    </source>
</evidence>
<evidence type="ECO:0000256" key="11">
    <source>
        <dbReference type="RuleBase" id="RU003474"/>
    </source>
</evidence>
<dbReference type="GO" id="GO:0003676">
    <property type="term" value="F:nucleic acid binding"/>
    <property type="evidence" value="ECO:0007669"/>
    <property type="project" value="InterPro"/>
</dbReference>
<dbReference type="GO" id="GO:0005666">
    <property type="term" value="C:RNA polymerase III complex"/>
    <property type="evidence" value="ECO:0007669"/>
    <property type="project" value="TreeGrafter"/>
</dbReference>
<feature type="binding site" evidence="9">
    <location>
        <position position="11"/>
    </location>
    <ligand>
        <name>Zn(2+)</name>
        <dbReference type="ChEBI" id="CHEBI:29105"/>
        <label>1</label>
    </ligand>
</feature>
<feature type="binding site" evidence="9">
    <location>
        <position position="8"/>
    </location>
    <ligand>
        <name>Zn(2+)</name>
        <dbReference type="ChEBI" id="CHEBI:29105"/>
        <label>1</label>
    </ligand>
</feature>
<dbReference type="PANTHER" id="PTHR11239:SF12">
    <property type="entry name" value="DNA-DIRECTED RNA POLYMERASE III SUBUNIT RPC10"/>
    <property type="match status" value="1"/>
</dbReference>
<sequence length="110" mass="12462">MGSGLVFCPTCGNLLLVENHDGQNIYACQTCPYVYYIDREISKSVPLKRKEVEPVLGGEEEWKNAPRTEARCPDCSYHTAYFKEVQIRSADEPATLFFRCASCGCNWREG</sequence>
<dbReference type="SUPFAM" id="SSF57783">
    <property type="entry name" value="Zinc beta-ribbon"/>
    <property type="match status" value="2"/>
</dbReference>
<gene>
    <name evidence="13" type="ORF">C2E21_8276</name>
</gene>
<keyword evidence="7 8" id="KW-0539">Nucleus</keyword>
<dbReference type="Proteomes" id="UP000239899">
    <property type="component" value="Unassembled WGS sequence"/>
</dbReference>
<keyword evidence="4 10" id="KW-0863">Zinc-finger</keyword>
<evidence type="ECO:0000256" key="4">
    <source>
        <dbReference type="ARBA" id="ARBA00022771"/>
    </source>
</evidence>
<feature type="domain" description="TFIIS-type" evidence="12">
    <location>
        <begin position="68"/>
        <end position="108"/>
    </location>
</feature>
<organism evidence="13 14">
    <name type="scientific">Chlorella sorokiniana</name>
    <name type="common">Freshwater green alga</name>
    <dbReference type="NCBI Taxonomy" id="3076"/>
    <lineage>
        <taxon>Eukaryota</taxon>
        <taxon>Viridiplantae</taxon>
        <taxon>Chlorophyta</taxon>
        <taxon>core chlorophytes</taxon>
        <taxon>Trebouxiophyceae</taxon>
        <taxon>Chlorellales</taxon>
        <taxon>Chlorellaceae</taxon>
        <taxon>Chlorella clade</taxon>
        <taxon>Chlorella</taxon>
    </lineage>
</organism>
<dbReference type="PROSITE" id="PS01030">
    <property type="entry name" value="RNA_POL_M_15KD"/>
    <property type="match status" value="1"/>
</dbReference>
<dbReference type="SMART" id="SM00440">
    <property type="entry name" value="ZnF_C2C2"/>
    <property type="match status" value="1"/>
</dbReference>
<proteinExistence type="inferred from homology"/>
<dbReference type="GO" id="GO:0008270">
    <property type="term" value="F:zinc ion binding"/>
    <property type="evidence" value="ECO:0007669"/>
    <property type="project" value="UniProtKB-KW"/>
</dbReference>
<evidence type="ECO:0000259" key="12">
    <source>
        <dbReference type="PROSITE" id="PS51133"/>
    </source>
</evidence>
<dbReference type="STRING" id="3076.A0A2P6TF08"/>
<protein>
    <recommendedName>
        <fullName evidence="8">DNA-directed RNA polymerase subunit</fullName>
    </recommendedName>
</protein>
<feature type="binding site" evidence="9">
    <location>
        <position position="28"/>
    </location>
    <ligand>
        <name>Zn(2+)</name>
        <dbReference type="ChEBI" id="CHEBI:29105"/>
        <label>1</label>
    </ligand>
</feature>
<accession>A0A2P6TF08</accession>
<dbReference type="InterPro" id="IPR019761">
    <property type="entry name" value="DNA-dir_RNA_pol-M_15_CS"/>
</dbReference>
<comment type="caution">
    <text evidence="13">The sequence shown here is derived from an EMBL/GenBank/DDBJ whole genome shotgun (WGS) entry which is preliminary data.</text>
</comment>
<feature type="binding site" evidence="9">
    <location>
        <position position="31"/>
    </location>
    <ligand>
        <name>Zn(2+)</name>
        <dbReference type="ChEBI" id="CHEBI:29105"/>
        <label>1</label>
    </ligand>
</feature>
<keyword evidence="5 9" id="KW-0862">Zinc</keyword>
<evidence type="ECO:0000256" key="5">
    <source>
        <dbReference type="ARBA" id="ARBA00022833"/>
    </source>
</evidence>
<keyword evidence="14" id="KW-1185">Reference proteome</keyword>
<dbReference type="AlphaFoldDB" id="A0A2P6TF08"/>
<dbReference type="SMART" id="SM00661">
    <property type="entry name" value="RPOL9"/>
    <property type="match status" value="1"/>
</dbReference>
<feature type="binding site" evidence="9">
    <location>
        <position position="75"/>
    </location>
    <ligand>
        <name>Zn(2+)</name>
        <dbReference type="ChEBI" id="CHEBI:29105"/>
        <label>2</label>
    </ligand>
</feature>
<dbReference type="CDD" id="cd10509">
    <property type="entry name" value="Zn-ribbon_RPC11"/>
    <property type="match status" value="1"/>
</dbReference>
<evidence type="ECO:0000256" key="3">
    <source>
        <dbReference type="ARBA" id="ARBA00022723"/>
    </source>
</evidence>
<dbReference type="InterPro" id="IPR034014">
    <property type="entry name" value="Zn_ribbon_RPC11_C"/>
</dbReference>
<dbReference type="PROSITE" id="PS00466">
    <property type="entry name" value="ZF_TFIIS_1"/>
    <property type="match status" value="1"/>
</dbReference>
<name>A0A2P6TF08_CHLSO</name>
<dbReference type="Pfam" id="PF01096">
    <property type="entry name" value="Zn_ribbon_TFIIS"/>
    <property type="match status" value="1"/>
</dbReference>
<keyword evidence="2 8" id="KW-0240">DNA-directed RNA polymerase</keyword>
<feature type="binding site" evidence="9">
    <location>
        <position position="72"/>
    </location>
    <ligand>
        <name>Zn(2+)</name>
        <dbReference type="ChEBI" id="CHEBI:29105"/>
        <label>2</label>
    </ligand>
</feature>
<dbReference type="PIRSF" id="PIRSF005586">
    <property type="entry name" value="RNApol_RpoM"/>
    <property type="match status" value="1"/>
</dbReference>
<dbReference type="InterPro" id="IPR001222">
    <property type="entry name" value="Znf_TFIIS"/>
</dbReference>
<feature type="zinc finger region" description="C4-type" evidence="10">
    <location>
        <begin position="8"/>
        <end position="31"/>
    </location>
</feature>
<dbReference type="PANTHER" id="PTHR11239">
    <property type="entry name" value="DNA-DIRECTED RNA POLYMERASE"/>
    <property type="match status" value="1"/>
</dbReference>
<comment type="function">
    <text evidence="8">DNA-dependent RNA polymerase catalyzes the transcription of DNA into RNA using the four ribonucleoside triphosphates as substrates.</text>
</comment>
<keyword evidence="6 8" id="KW-0804">Transcription</keyword>
<dbReference type="GO" id="GO:0006386">
    <property type="term" value="P:termination of RNA polymerase III transcription"/>
    <property type="evidence" value="ECO:0007669"/>
    <property type="project" value="TreeGrafter"/>
</dbReference>
<dbReference type="Pfam" id="PF02150">
    <property type="entry name" value="Zn_ribbon_RPB9"/>
    <property type="match status" value="1"/>
</dbReference>
<dbReference type="GO" id="GO:0003899">
    <property type="term" value="F:DNA-directed RNA polymerase activity"/>
    <property type="evidence" value="ECO:0007669"/>
    <property type="project" value="InterPro"/>
</dbReference>